<dbReference type="PANTHER" id="PTHR34874:SF3">
    <property type="entry name" value="SULFURTRANSFERASE TUSD"/>
    <property type="match status" value="1"/>
</dbReference>
<sequence length="129" mass="14280">MTTYSLFVTSSPTDHAGAYTALQFAQALLKLGHHIKGVFFYQQGVHNANSFNHPLADETNLTQEWITLANYNNVELHICVTAASKRGVRNGEEAAENNSTHYNLEPPFLASGLGEWVSLVKQSDKVVQF</sequence>
<dbReference type="Proteomes" id="UP000601768">
    <property type="component" value="Unassembled WGS sequence"/>
</dbReference>
<keyword evidence="6" id="KW-1185">Reference proteome</keyword>
<dbReference type="GO" id="GO:0097163">
    <property type="term" value="F:sulfur carrier activity"/>
    <property type="evidence" value="ECO:0007669"/>
    <property type="project" value="TreeGrafter"/>
</dbReference>
<dbReference type="SUPFAM" id="SSF75169">
    <property type="entry name" value="DsrEFH-like"/>
    <property type="match status" value="1"/>
</dbReference>
<evidence type="ECO:0000256" key="3">
    <source>
        <dbReference type="ARBA" id="ARBA00022490"/>
    </source>
</evidence>
<evidence type="ECO:0000256" key="1">
    <source>
        <dbReference type="ARBA" id="ARBA00004496"/>
    </source>
</evidence>
<reference evidence="5" key="2">
    <citation type="submission" date="2020-08" db="EMBL/GenBank/DDBJ databases">
        <authorList>
            <person name="Lai Q."/>
        </authorList>
    </citation>
    <scope>NUCLEOTIDE SEQUENCE</scope>
    <source>
        <strain evidence="5">S27-2</strain>
    </source>
</reference>
<comment type="subcellular location">
    <subcellularLocation>
        <location evidence="1">Cytoplasm</location>
    </subcellularLocation>
</comment>
<dbReference type="AlphaFoldDB" id="A0A8J6M492"/>
<dbReference type="InterPro" id="IPR017463">
    <property type="entry name" value="Sulphur_relay_TusD/DsrE"/>
</dbReference>
<accession>A0A8J6M492</accession>
<protein>
    <submittedName>
        <fullName evidence="5">Sulfurtransferase complex subunit TusD</fullName>
    </submittedName>
</protein>
<evidence type="ECO:0000313" key="6">
    <source>
        <dbReference type="Proteomes" id="UP000601768"/>
    </source>
</evidence>
<evidence type="ECO:0000256" key="2">
    <source>
        <dbReference type="ARBA" id="ARBA00007067"/>
    </source>
</evidence>
<dbReference type="PANTHER" id="PTHR34874">
    <property type="entry name" value="PROTEIN YCHN"/>
    <property type="match status" value="1"/>
</dbReference>
<comment type="caution">
    <text evidence="5">The sequence shown here is derived from an EMBL/GenBank/DDBJ whole genome shotgun (WGS) entry which is preliminary data.</text>
</comment>
<dbReference type="GO" id="GO:0002143">
    <property type="term" value="P:tRNA wobble position uridine thiolation"/>
    <property type="evidence" value="ECO:0007669"/>
    <property type="project" value="TreeGrafter"/>
</dbReference>
<dbReference type="EMBL" id="JACNEP010000024">
    <property type="protein sequence ID" value="MBC3767752.1"/>
    <property type="molecule type" value="Genomic_DNA"/>
</dbReference>
<dbReference type="GO" id="GO:0016783">
    <property type="term" value="F:sulfurtransferase activity"/>
    <property type="evidence" value="ECO:0007669"/>
    <property type="project" value="InterPro"/>
</dbReference>
<dbReference type="InterPro" id="IPR003787">
    <property type="entry name" value="Sulphur_relay_DsrE/F-like"/>
</dbReference>
<reference evidence="5" key="1">
    <citation type="journal article" date="2018" name="Int. J. Syst. Evol. Microbiol.">
        <title>Neptunicella marina gen. nov., sp. nov., isolated from surface seawater.</title>
        <authorList>
            <person name="Liu X."/>
            <person name="Lai Q."/>
            <person name="Du Y."/>
            <person name="Zhang X."/>
            <person name="Liu Z."/>
            <person name="Sun F."/>
            <person name="Shao Z."/>
        </authorList>
    </citation>
    <scope>NUCLEOTIDE SEQUENCE</scope>
    <source>
        <strain evidence="5">S27-2</strain>
    </source>
</reference>
<proteinExistence type="inferred from homology"/>
<dbReference type="Gene3D" id="3.40.1260.10">
    <property type="entry name" value="DsrEFH-like"/>
    <property type="match status" value="1"/>
</dbReference>
<keyword evidence="4" id="KW-0808">Transferase</keyword>
<dbReference type="GO" id="GO:1990228">
    <property type="term" value="C:sulfurtransferase complex"/>
    <property type="evidence" value="ECO:0007669"/>
    <property type="project" value="TreeGrafter"/>
</dbReference>
<dbReference type="RefSeq" id="WP_186508387.1">
    <property type="nucleotide sequence ID" value="NZ_JACNEP010000024.1"/>
</dbReference>
<dbReference type="InterPro" id="IPR027396">
    <property type="entry name" value="DsrEFH-like"/>
</dbReference>
<keyword evidence="3" id="KW-0963">Cytoplasm</keyword>
<evidence type="ECO:0000313" key="5">
    <source>
        <dbReference type="EMBL" id="MBC3767752.1"/>
    </source>
</evidence>
<comment type="similarity">
    <text evidence="2">Belongs to the DsrE/TusD family.</text>
</comment>
<name>A0A8J6M492_9ALTE</name>
<organism evidence="5 6">
    <name type="scientific">Neptunicella marina</name>
    <dbReference type="NCBI Taxonomy" id="2125989"/>
    <lineage>
        <taxon>Bacteria</taxon>
        <taxon>Pseudomonadati</taxon>
        <taxon>Pseudomonadota</taxon>
        <taxon>Gammaproteobacteria</taxon>
        <taxon>Alteromonadales</taxon>
        <taxon>Alteromonadaceae</taxon>
        <taxon>Neptunicella</taxon>
    </lineage>
</organism>
<dbReference type="NCBIfam" id="TIGR03012">
    <property type="entry name" value="sulf_tusD_dsrE"/>
    <property type="match status" value="1"/>
</dbReference>
<evidence type="ECO:0000256" key="4">
    <source>
        <dbReference type="ARBA" id="ARBA00022679"/>
    </source>
</evidence>
<dbReference type="NCBIfam" id="NF001237">
    <property type="entry name" value="PRK00207.1"/>
    <property type="match status" value="1"/>
</dbReference>
<gene>
    <name evidence="5" type="primary">tusD</name>
    <name evidence="5" type="ORF">H8B19_17880</name>
</gene>
<dbReference type="Pfam" id="PF02635">
    <property type="entry name" value="DsrE"/>
    <property type="match status" value="1"/>
</dbReference>